<gene>
    <name evidence="2" type="ORF">SDC9_105063</name>
</gene>
<dbReference type="AlphaFoldDB" id="A0A645AY85"/>
<dbReference type="InterPro" id="IPR003489">
    <property type="entry name" value="RHF/RaiA"/>
</dbReference>
<evidence type="ECO:0000313" key="2">
    <source>
        <dbReference type="EMBL" id="MPM58232.1"/>
    </source>
</evidence>
<evidence type="ECO:0000256" key="1">
    <source>
        <dbReference type="SAM" id="MobiDB-lite"/>
    </source>
</evidence>
<dbReference type="SUPFAM" id="SSF69754">
    <property type="entry name" value="Ribosome binding protein Y (YfiA homologue)"/>
    <property type="match status" value="1"/>
</dbReference>
<dbReference type="InterPro" id="IPR036567">
    <property type="entry name" value="RHF-like"/>
</dbReference>
<feature type="region of interest" description="Disordered" evidence="1">
    <location>
        <begin position="95"/>
        <end position="117"/>
    </location>
</feature>
<evidence type="ECO:0008006" key="3">
    <source>
        <dbReference type="Google" id="ProtNLM"/>
    </source>
</evidence>
<reference evidence="2" key="1">
    <citation type="submission" date="2019-08" db="EMBL/GenBank/DDBJ databases">
        <authorList>
            <person name="Kucharzyk K."/>
            <person name="Murdoch R.W."/>
            <person name="Higgins S."/>
            <person name="Loffler F."/>
        </authorList>
    </citation>
    <scope>NUCLEOTIDE SEQUENCE</scope>
</reference>
<sequence length="117" mass="12787">MQVQVHTNDKIQGGESLAQWVQEEVSSRLSRFKESVTRVEVFFSDSDGPAKSGGQDKRCVIEARPAGRQPVAANAEAPKVADALTAALEKLLRGLEADQGRARDKNNRDSIRDAEQP</sequence>
<dbReference type="Gene3D" id="3.30.160.100">
    <property type="entry name" value="Ribosome hibernation promotion factor-like"/>
    <property type="match status" value="1"/>
</dbReference>
<name>A0A645AY85_9ZZZZ</name>
<comment type="caution">
    <text evidence="2">The sequence shown here is derived from an EMBL/GenBank/DDBJ whole genome shotgun (WGS) entry which is preliminary data.</text>
</comment>
<dbReference type="EMBL" id="VSSQ01016659">
    <property type="protein sequence ID" value="MPM58232.1"/>
    <property type="molecule type" value="Genomic_DNA"/>
</dbReference>
<proteinExistence type="predicted"/>
<accession>A0A645AY85</accession>
<organism evidence="2">
    <name type="scientific">bioreactor metagenome</name>
    <dbReference type="NCBI Taxonomy" id="1076179"/>
    <lineage>
        <taxon>unclassified sequences</taxon>
        <taxon>metagenomes</taxon>
        <taxon>ecological metagenomes</taxon>
    </lineage>
</organism>
<protein>
    <recommendedName>
        <fullName evidence="3">Ribosomal subunit interface protein</fullName>
    </recommendedName>
</protein>
<dbReference type="Pfam" id="PF02482">
    <property type="entry name" value="Ribosomal_S30AE"/>
    <property type="match status" value="1"/>
</dbReference>